<evidence type="ECO:0000313" key="2">
    <source>
        <dbReference type="EMBL" id="AOV05884.1"/>
    </source>
</evidence>
<sequence>MPALSIRQPWAWLIVHGHKDIENRNWSTPFRGQLMIHAGLTMTRAYYDQITEELGNADMLPASGLPSYEDLPRGGLVGWTRIVDCVEHSASKWKQEGSFGFVLRDSRPMPFVPWKGSLQFFNVPGHALEAHSHEAR</sequence>
<evidence type="ECO:0000259" key="1">
    <source>
        <dbReference type="Pfam" id="PF04266"/>
    </source>
</evidence>
<dbReference type="InterPro" id="IPR015947">
    <property type="entry name" value="PUA-like_sf"/>
</dbReference>
<accession>A0ABM6EE21</accession>
<dbReference type="Pfam" id="PF04266">
    <property type="entry name" value="ASCH"/>
    <property type="match status" value="1"/>
</dbReference>
<dbReference type="CDD" id="cd06554">
    <property type="entry name" value="ASCH_ASC-1_like"/>
    <property type="match status" value="1"/>
</dbReference>
<reference evidence="2 3" key="1">
    <citation type="submission" date="2016-09" db="EMBL/GenBank/DDBJ databases">
        <title>Complete genome sequence of Deltia acidovorans CM13 isolated from murine proximal colonic tissue.</title>
        <authorList>
            <person name="Saffarian A."/>
        </authorList>
    </citation>
    <scope>NUCLEOTIDE SEQUENCE [LARGE SCALE GENOMIC DNA]</scope>
    <source>
        <strain evidence="2 3">CM13</strain>
    </source>
</reference>
<dbReference type="Proteomes" id="UP000095607">
    <property type="component" value="Chromosome"/>
</dbReference>
<gene>
    <name evidence="2" type="ORF">BI380_11165</name>
</gene>
<organism evidence="2 3">
    <name type="scientific">Delftia tsuruhatensis</name>
    <dbReference type="NCBI Taxonomy" id="180282"/>
    <lineage>
        <taxon>Bacteria</taxon>
        <taxon>Pseudomonadati</taxon>
        <taxon>Pseudomonadota</taxon>
        <taxon>Betaproteobacteria</taxon>
        <taxon>Burkholderiales</taxon>
        <taxon>Comamonadaceae</taxon>
        <taxon>Delftia</taxon>
    </lineage>
</organism>
<protein>
    <recommendedName>
        <fullName evidence="1">ASCH domain-containing protein</fullName>
    </recommendedName>
</protein>
<dbReference type="Gene3D" id="2.30.130.30">
    <property type="entry name" value="Hypothetical protein"/>
    <property type="match status" value="1"/>
</dbReference>
<dbReference type="EMBL" id="CP017420">
    <property type="protein sequence ID" value="AOV05884.1"/>
    <property type="molecule type" value="Genomic_DNA"/>
</dbReference>
<dbReference type="SUPFAM" id="SSF88697">
    <property type="entry name" value="PUA domain-like"/>
    <property type="match status" value="1"/>
</dbReference>
<evidence type="ECO:0000313" key="3">
    <source>
        <dbReference type="Proteomes" id="UP000095607"/>
    </source>
</evidence>
<feature type="domain" description="ASCH" evidence="1">
    <location>
        <begin position="4"/>
        <end position="99"/>
    </location>
</feature>
<name>A0ABM6EE21_9BURK</name>
<proteinExistence type="predicted"/>
<keyword evidence="3" id="KW-1185">Reference proteome</keyword>
<dbReference type="InterPro" id="IPR007374">
    <property type="entry name" value="ASCH_domain"/>
</dbReference>